<protein>
    <recommendedName>
        <fullName evidence="6">Pentatricopeptide repeat-containing protein</fullName>
    </recommendedName>
</protein>
<evidence type="ECO:0000313" key="5">
    <source>
        <dbReference type="Proteomes" id="UP000053144"/>
    </source>
</evidence>
<evidence type="ECO:0000256" key="1">
    <source>
        <dbReference type="ARBA" id="ARBA00007626"/>
    </source>
</evidence>
<dbReference type="AlphaFoldDB" id="A0A0L9TNC5"/>
<dbReference type="NCBIfam" id="TIGR00756">
    <property type="entry name" value="PPR"/>
    <property type="match status" value="1"/>
</dbReference>
<comment type="similarity">
    <text evidence="1">Belongs to the PPR family. P subfamily.</text>
</comment>
<evidence type="ECO:0008006" key="6">
    <source>
        <dbReference type="Google" id="ProtNLM"/>
    </source>
</evidence>
<dbReference type="Pfam" id="PF13041">
    <property type="entry name" value="PPR_2"/>
    <property type="match status" value="1"/>
</dbReference>
<proteinExistence type="inferred from homology"/>
<dbReference type="STRING" id="3914.A0A0L9TNC5"/>
<dbReference type="Gene3D" id="1.25.40.10">
    <property type="entry name" value="Tetratricopeptide repeat domain"/>
    <property type="match status" value="1"/>
</dbReference>
<dbReference type="EMBL" id="CM003371">
    <property type="protein sequence ID" value="KOM32055.1"/>
    <property type="molecule type" value="Genomic_DNA"/>
</dbReference>
<organism evidence="4 5">
    <name type="scientific">Phaseolus angularis</name>
    <name type="common">Azuki bean</name>
    <name type="synonym">Vigna angularis</name>
    <dbReference type="NCBI Taxonomy" id="3914"/>
    <lineage>
        <taxon>Eukaryota</taxon>
        <taxon>Viridiplantae</taxon>
        <taxon>Streptophyta</taxon>
        <taxon>Embryophyta</taxon>
        <taxon>Tracheophyta</taxon>
        <taxon>Spermatophyta</taxon>
        <taxon>Magnoliopsida</taxon>
        <taxon>eudicotyledons</taxon>
        <taxon>Gunneridae</taxon>
        <taxon>Pentapetalae</taxon>
        <taxon>rosids</taxon>
        <taxon>fabids</taxon>
        <taxon>Fabales</taxon>
        <taxon>Fabaceae</taxon>
        <taxon>Papilionoideae</taxon>
        <taxon>50 kb inversion clade</taxon>
        <taxon>NPAAA clade</taxon>
        <taxon>indigoferoid/millettioid clade</taxon>
        <taxon>Phaseoleae</taxon>
        <taxon>Vigna</taxon>
    </lineage>
</organism>
<keyword evidence="2" id="KW-0677">Repeat</keyword>
<dbReference type="Gramene" id="KOM32055">
    <property type="protein sequence ID" value="KOM32055"/>
    <property type="gene ID" value="LR48_Vigan01g161100"/>
</dbReference>
<sequence>MKDAFSVHNQMVEKGLTPNVITCTTLVDGLCKHGEVDITSELLEMSEKGLQPNVSHIMH</sequence>
<accession>A0A0L9TNC5</accession>
<name>A0A0L9TNC5_PHAAN</name>
<reference evidence="5" key="1">
    <citation type="journal article" date="2015" name="Proc. Natl. Acad. Sci. U.S.A.">
        <title>Genome sequencing of adzuki bean (Vigna angularis) provides insight into high starch and low fat accumulation and domestication.</title>
        <authorList>
            <person name="Yang K."/>
            <person name="Tian Z."/>
            <person name="Chen C."/>
            <person name="Luo L."/>
            <person name="Zhao B."/>
            <person name="Wang Z."/>
            <person name="Yu L."/>
            <person name="Li Y."/>
            <person name="Sun Y."/>
            <person name="Li W."/>
            <person name="Chen Y."/>
            <person name="Li Y."/>
            <person name="Zhang Y."/>
            <person name="Ai D."/>
            <person name="Zhao J."/>
            <person name="Shang C."/>
            <person name="Ma Y."/>
            <person name="Wu B."/>
            <person name="Wang M."/>
            <person name="Gao L."/>
            <person name="Sun D."/>
            <person name="Zhang P."/>
            <person name="Guo F."/>
            <person name="Wang W."/>
            <person name="Li Y."/>
            <person name="Wang J."/>
            <person name="Varshney R.K."/>
            <person name="Wang J."/>
            <person name="Ling H.Q."/>
            <person name="Wan P."/>
        </authorList>
    </citation>
    <scope>NUCLEOTIDE SEQUENCE</scope>
    <source>
        <strain evidence="5">cv. Jingnong 6</strain>
    </source>
</reference>
<dbReference type="Proteomes" id="UP000053144">
    <property type="component" value="Chromosome 1"/>
</dbReference>
<evidence type="ECO:0000256" key="3">
    <source>
        <dbReference type="PROSITE-ProRule" id="PRU00708"/>
    </source>
</evidence>
<gene>
    <name evidence="4" type="ORF">LR48_Vigan01g161100</name>
</gene>
<dbReference type="InterPro" id="IPR011990">
    <property type="entry name" value="TPR-like_helical_dom_sf"/>
</dbReference>
<feature type="repeat" description="PPR" evidence="3">
    <location>
        <begin position="19"/>
        <end position="52"/>
    </location>
</feature>
<dbReference type="InterPro" id="IPR002885">
    <property type="entry name" value="PPR_rpt"/>
</dbReference>
<dbReference type="PANTHER" id="PTHR47941">
    <property type="entry name" value="PENTATRICOPEPTIDE REPEAT-CONTAINING PROTEIN 3, MITOCHONDRIAL"/>
    <property type="match status" value="1"/>
</dbReference>
<evidence type="ECO:0000256" key="2">
    <source>
        <dbReference type="ARBA" id="ARBA00022737"/>
    </source>
</evidence>
<dbReference type="PROSITE" id="PS51375">
    <property type="entry name" value="PPR"/>
    <property type="match status" value="1"/>
</dbReference>
<evidence type="ECO:0000313" key="4">
    <source>
        <dbReference type="EMBL" id="KOM32055.1"/>
    </source>
</evidence>